<dbReference type="PROSITE" id="PS50075">
    <property type="entry name" value="CARRIER"/>
    <property type="match status" value="1"/>
</dbReference>
<dbReference type="InterPro" id="IPR001242">
    <property type="entry name" value="Condensation_dom"/>
</dbReference>
<accession>A0A423V540</accession>
<dbReference type="GO" id="GO:0017000">
    <property type="term" value="P:antibiotic biosynthetic process"/>
    <property type="evidence" value="ECO:0007669"/>
    <property type="project" value="UniProtKB-ARBA"/>
</dbReference>
<dbReference type="GO" id="GO:0032259">
    <property type="term" value="P:methylation"/>
    <property type="evidence" value="ECO:0007669"/>
    <property type="project" value="UniProtKB-KW"/>
</dbReference>
<keyword evidence="5" id="KW-0489">Methyltransferase</keyword>
<protein>
    <submittedName>
        <fullName evidence="5">Methyltransferase domain-containing protein</fullName>
    </submittedName>
</protein>
<dbReference type="InterPro" id="IPR009081">
    <property type="entry name" value="PP-bd_ACP"/>
</dbReference>
<dbReference type="GO" id="GO:0031177">
    <property type="term" value="F:phosphopantetheine binding"/>
    <property type="evidence" value="ECO:0007669"/>
    <property type="project" value="InterPro"/>
</dbReference>
<dbReference type="SMART" id="SM00823">
    <property type="entry name" value="PKS_PP"/>
    <property type="match status" value="1"/>
</dbReference>
<evidence type="ECO:0000313" key="6">
    <source>
        <dbReference type="Proteomes" id="UP000285596"/>
    </source>
</evidence>
<dbReference type="Proteomes" id="UP000285596">
    <property type="component" value="Unassembled WGS sequence"/>
</dbReference>
<dbReference type="CDD" id="cd19531">
    <property type="entry name" value="LCL_NRPS-like"/>
    <property type="match status" value="1"/>
</dbReference>
<keyword evidence="2" id="KW-0596">Phosphopantetheine</keyword>
<dbReference type="RefSeq" id="WP_118900289.1">
    <property type="nucleotide sequence ID" value="NZ_QWFA01000015.1"/>
</dbReference>
<dbReference type="SUPFAM" id="SSF52777">
    <property type="entry name" value="CoA-dependent acyltransferases"/>
    <property type="match status" value="2"/>
</dbReference>
<comment type="caution">
    <text evidence="5">The sequence shown here is derived from an EMBL/GenBank/DDBJ whole genome shotgun (WGS) entry which is preliminary data.</text>
</comment>
<dbReference type="InterPro" id="IPR023213">
    <property type="entry name" value="CAT-like_dom_sf"/>
</dbReference>
<dbReference type="CDD" id="cd02440">
    <property type="entry name" value="AdoMet_MTases"/>
    <property type="match status" value="1"/>
</dbReference>
<dbReference type="InterPro" id="IPR029063">
    <property type="entry name" value="SAM-dependent_MTases_sf"/>
</dbReference>
<reference evidence="5 6" key="1">
    <citation type="submission" date="2018-08" db="EMBL/GenBank/DDBJ databases">
        <title>Streptomyces globisporus 1912-4Crt, whole genome shotgun sequence.</title>
        <authorList>
            <person name="Matselyukh B."/>
        </authorList>
    </citation>
    <scope>NUCLEOTIDE SEQUENCE [LARGE SCALE GENOMIC DNA]</scope>
    <source>
        <strain evidence="5 6">1912-4Crt</strain>
    </source>
</reference>
<keyword evidence="5" id="KW-0808">Transferase</keyword>
<dbReference type="InterPro" id="IPR045851">
    <property type="entry name" value="AMP-bd_C_sf"/>
</dbReference>
<dbReference type="GO" id="GO:0008168">
    <property type="term" value="F:methyltransferase activity"/>
    <property type="evidence" value="ECO:0007669"/>
    <property type="project" value="UniProtKB-KW"/>
</dbReference>
<dbReference type="GO" id="GO:0005829">
    <property type="term" value="C:cytosol"/>
    <property type="evidence" value="ECO:0007669"/>
    <property type="project" value="TreeGrafter"/>
</dbReference>
<dbReference type="Gene3D" id="3.40.50.150">
    <property type="entry name" value="Vaccinia Virus protein VP39"/>
    <property type="match status" value="1"/>
</dbReference>
<dbReference type="Gene3D" id="3.30.559.10">
    <property type="entry name" value="Chloramphenicol acetyltransferase-like domain"/>
    <property type="match status" value="1"/>
</dbReference>
<dbReference type="Gene3D" id="3.30.559.30">
    <property type="entry name" value="Nonribosomal peptide synthetase, condensation domain"/>
    <property type="match status" value="1"/>
</dbReference>
<dbReference type="GO" id="GO:0009403">
    <property type="term" value="P:toxin biosynthetic process"/>
    <property type="evidence" value="ECO:0007669"/>
    <property type="project" value="UniProtKB-ARBA"/>
</dbReference>
<evidence type="ECO:0000259" key="4">
    <source>
        <dbReference type="PROSITE" id="PS50075"/>
    </source>
</evidence>
<dbReference type="Gene3D" id="1.10.1200.10">
    <property type="entry name" value="ACP-like"/>
    <property type="match status" value="1"/>
</dbReference>
<feature type="non-terminal residue" evidence="5">
    <location>
        <position position="1"/>
    </location>
</feature>
<dbReference type="InterPro" id="IPR036736">
    <property type="entry name" value="ACP-like_sf"/>
</dbReference>
<name>A0A423V540_STRGL</name>
<evidence type="ECO:0000256" key="3">
    <source>
        <dbReference type="ARBA" id="ARBA00022553"/>
    </source>
</evidence>
<dbReference type="PANTHER" id="PTHR45527:SF1">
    <property type="entry name" value="FATTY ACID SYNTHASE"/>
    <property type="match status" value="1"/>
</dbReference>
<dbReference type="SUPFAM" id="SSF56801">
    <property type="entry name" value="Acetyl-CoA synthetase-like"/>
    <property type="match status" value="1"/>
</dbReference>
<dbReference type="Pfam" id="PF00550">
    <property type="entry name" value="PP-binding"/>
    <property type="match status" value="1"/>
</dbReference>
<dbReference type="PANTHER" id="PTHR45527">
    <property type="entry name" value="NONRIBOSOMAL PEPTIDE SYNTHETASE"/>
    <property type="match status" value="1"/>
</dbReference>
<keyword evidence="3" id="KW-0597">Phosphoprotein</keyword>
<organism evidence="5 6">
    <name type="scientific">Streptomyces globisporus</name>
    <dbReference type="NCBI Taxonomy" id="1908"/>
    <lineage>
        <taxon>Bacteria</taxon>
        <taxon>Bacillati</taxon>
        <taxon>Actinomycetota</taxon>
        <taxon>Actinomycetes</taxon>
        <taxon>Kitasatosporales</taxon>
        <taxon>Streptomycetaceae</taxon>
        <taxon>Streptomyces</taxon>
    </lineage>
</organism>
<dbReference type="AlphaFoldDB" id="A0A423V540"/>
<dbReference type="SUPFAM" id="SSF47336">
    <property type="entry name" value="ACP-like"/>
    <property type="match status" value="1"/>
</dbReference>
<proteinExistence type="predicted"/>
<dbReference type="GO" id="GO:0043041">
    <property type="term" value="P:amino acid activation for nonribosomal peptide biosynthetic process"/>
    <property type="evidence" value="ECO:0007669"/>
    <property type="project" value="TreeGrafter"/>
</dbReference>
<evidence type="ECO:0000313" key="5">
    <source>
        <dbReference type="EMBL" id="ROV69647.1"/>
    </source>
</evidence>
<feature type="domain" description="Carrier" evidence="4">
    <location>
        <begin position="502"/>
        <end position="577"/>
    </location>
</feature>
<sequence length="1037" mass="114721">LGEIENTLTQHEAVRQGVVLARESGDTRALVAYVHPTPEWFDSAAREQNAHLLDQWQRVFEDQYTGSQDEHTPDDLNLAGWDSSYTGEPIPRAEMREWIDGTVQRIEELRPTRLLEIGCGTGLLLFRYAELCESVHALDLSPSALSDVRRGVSQRGWTHVTLEHGDALSVADLAEGTFDTIVLNSVAQYFPNRLYLEDAISRMLPLLEDGGRILIGDVRNLDLLPAHLGAVERSRSDVGTTAGELSRQVRYRRRQESELLLSPTYFAQLPERFSVLGAVDIVAKRGVGDNEMTAYRYDVILTKGTATPTEPLPWLEAGTPQRLRDLLDEGGTADRFGVSGLRNPRIADDVRISDGLARWSPAHEVEPLPKGSRLTARAAEEVRELEAVLLHAETLGYQVAATWSQDRPDALDLVFGKGGLPRVRARAPYRAQHLANFPRIGDLGPSMARTLKEHLSARLPSYMVPGVFVLLEDLPVTPNGKVDKRALPAPDEDAVAKEAYIAPRTGAERILCRILGEMLGLSRVGIADTFFALGGHSLLAVRLNLRVKQETGTELPLQLILTGATVADMAAAIETEPAAAEVVPLVPAVPSRDGEEAPLSLQQRDLWFLNHPQHLEASWDNAQLAYRLEGRLDREAFGRAVRALAERHPVLRTGYVHRDGTLTQRVNDASGFEMKVSAPISGDAALREWLAQERTRPFAPDGRHMVRIHLVPVADDEHVFVLTRPWGVFDGWSLTIVLPELMALYRALVRGTEAVLPPLPLRYADFARWQRRVVGAGELDRQLAYWRGQLDGLPALLSLHTDRPRGPVQSYRGAKVGIDAPMEVLTRLQQLSQESGGTLYMTLLAAFAVLVGRYSDDQELAIGTPVTNRPKAELEPLVGYFVNTLVIRLDVTPDRGFSDLLKQTRHVTAEAHECKDLPFVDLARELVPNPDPAYSPLFQVMFNLVPMPRLTADEDGLDDGLATEPVEADPGPAKYDLNLTVRETDAGLVGHLEYSTDLFTEETAARMARSYERLLREIAADPDADLTRLRARSNGAA</sequence>
<dbReference type="SUPFAM" id="SSF53335">
    <property type="entry name" value="S-adenosyl-L-methionine-dependent methyltransferases"/>
    <property type="match status" value="1"/>
</dbReference>
<dbReference type="GO" id="GO:0008610">
    <property type="term" value="P:lipid biosynthetic process"/>
    <property type="evidence" value="ECO:0007669"/>
    <property type="project" value="UniProtKB-ARBA"/>
</dbReference>
<comment type="cofactor">
    <cofactor evidence="1">
        <name>pantetheine 4'-phosphate</name>
        <dbReference type="ChEBI" id="CHEBI:47942"/>
    </cofactor>
</comment>
<dbReference type="InterPro" id="IPR020806">
    <property type="entry name" value="PKS_PP-bd"/>
</dbReference>
<evidence type="ECO:0000256" key="2">
    <source>
        <dbReference type="ARBA" id="ARBA00022450"/>
    </source>
</evidence>
<dbReference type="Pfam" id="PF00668">
    <property type="entry name" value="Condensation"/>
    <property type="match status" value="1"/>
</dbReference>
<dbReference type="EMBL" id="QWFA01000015">
    <property type="protein sequence ID" value="ROV69647.1"/>
    <property type="molecule type" value="Genomic_DNA"/>
</dbReference>
<gene>
    <name evidence="5" type="ORF">D3105_04760</name>
</gene>
<evidence type="ECO:0000256" key="1">
    <source>
        <dbReference type="ARBA" id="ARBA00001957"/>
    </source>
</evidence>
<dbReference type="Gene3D" id="3.30.300.30">
    <property type="match status" value="2"/>
</dbReference>
<dbReference type="InterPro" id="IPR013217">
    <property type="entry name" value="Methyltransf_12"/>
</dbReference>
<dbReference type="Pfam" id="PF08242">
    <property type="entry name" value="Methyltransf_12"/>
    <property type="match status" value="1"/>
</dbReference>